<keyword evidence="6" id="KW-1185">Reference proteome</keyword>
<dbReference type="InterPro" id="IPR003959">
    <property type="entry name" value="ATPase_AAA_core"/>
</dbReference>
<dbReference type="InterPro" id="IPR027417">
    <property type="entry name" value="P-loop_NTPase"/>
</dbReference>
<name>A0ABW5E9T5_9BACT</name>
<gene>
    <name evidence="5" type="ORF">ACFSQZ_14875</name>
</gene>
<reference evidence="6" key="1">
    <citation type="journal article" date="2019" name="Int. J. Syst. Evol. Microbiol.">
        <title>The Global Catalogue of Microorganisms (GCM) 10K type strain sequencing project: providing services to taxonomists for standard genome sequencing and annotation.</title>
        <authorList>
            <consortium name="The Broad Institute Genomics Platform"/>
            <consortium name="The Broad Institute Genome Sequencing Center for Infectious Disease"/>
            <person name="Wu L."/>
            <person name="Ma J."/>
        </authorList>
    </citation>
    <scope>NUCLEOTIDE SEQUENCE [LARGE SCALE GENOMIC DNA]</scope>
    <source>
        <strain evidence="6">JCM 16545</strain>
    </source>
</reference>
<dbReference type="Pfam" id="PF00004">
    <property type="entry name" value="AAA"/>
    <property type="match status" value="1"/>
</dbReference>
<dbReference type="EMBL" id="JBHUJC010000045">
    <property type="protein sequence ID" value="MFD2277750.1"/>
    <property type="molecule type" value="Genomic_DNA"/>
</dbReference>
<evidence type="ECO:0000256" key="3">
    <source>
        <dbReference type="ARBA" id="ARBA00022840"/>
    </source>
</evidence>
<keyword evidence="2" id="KW-0547">Nucleotide-binding</keyword>
<dbReference type="InterPro" id="IPR050221">
    <property type="entry name" value="26S_Proteasome_ATPase"/>
</dbReference>
<protein>
    <submittedName>
        <fullName evidence="5">ATP-binding protein</fullName>
    </submittedName>
</protein>
<comment type="caution">
    <text evidence="5">The sequence shown here is derived from an EMBL/GenBank/DDBJ whole genome shotgun (WGS) entry which is preliminary data.</text>
</comment>
<keyword evidence="3 5" id="KW-0067">ATP-binding</keyword>
<evidence type="ECO:0000313" key="6">
    <source>
        <dbReference type="Proteomes" id="UP001597297"/>
    </source>
</evidence>
<dbReference type="InterPro" id="IPR003593">
    <property type="entry name" value="AAA+_ATPase"/>
</dbReference>
<feature type="domain" description="AAA+ ATPase" evidence="4">
    <location>
        <begin position="236"/>
        <end position="368"/>
    </location>
</feature>
<dbReference type="RefSeq" id="WP_377092611.1">
    <property type="nucleotide sequence ID" value="NZ_JBHSJM010000001.1"/>
</dbReference>
<organism evidence="5 6">
    <name type="scientific">Rubritalea spongiae</name>
    <dbReference type="NCBI Taxonomy" id="430797"/>
    <lineage>
        <taxon>Bacteria</taxon>
        <taxon>Pseudomonadati</taxon>
        <taxon>Verrucomicrobiota</taxon>
        <taxon>Verrucomicrobiia</taxon>
        <taxon>Verrucomicrobiales</taxon>
        <taxon>Rubritaleaceae</taxon>
        <taxon>Rubritalea</taxon>
    </lineage>
</organism>
<dbReference type="Gene3D" id="3.40.50.300">
    <property type="entry name" value="P-loop containing nucleotide triphosphate hydrolases"/>
    <property type="match status" value="1"/>
</dbReference>
<proteinExistence type="inferred from homology"/>
<evidence type="ECO:0000256" key="2">
    <source>
        <dbReference type="ARBA" id="ARBA00022741"/>
    </source>
</evidence>
<dbReference type="CDD" id="cd19481">
    <property type="entry name" value="RecA-like_protease"/>
    <property type="match status" value="1"/>
</dbReference>
<evidence type="ECO:0000313" key="5">
    <source>
        <dbReference type="EMBL" id="MFD2277750.1"/>
    </source>
</evidence>
<dbReference type="GO" id="GO:0005524">
    <property type="term" value="F:ATP binding"/>
    <property type="evidence" value="ECO:0007669"/>
    <property type="project" value="UniProtKB-KW"/>
</dbReference>
<evidence type="ECO:0000256" key="1">
    <source>
        <dbReference type="ARBA" id="ARBA00006914"/>
    </source>
</evidence>
<dbReference type="SUPFAM" id="SSF52540">
    <property type="entry name" value="P-loop containing nucleoside triphosphate hydrolases"/>
    <property type="match status" value="1"/>
</dbReference>
<dbReference type="PANTHER" id="PTHR23073">
    <property type="entry name" value="26S PROTEASOME REGULATORY SUBUNIT"/>
    <property type="match status" value="1"/>
</dbReference>
<comment type="similarity">
    <text evidence="1">Belongs to the AAA ATPase family.</text>
</comment>
<sequence>MDNNATRILDHCLDWLKECIDTRVKYYFELVEDSCVLPSLDLSGNENSGLREWMRRYELNQDECFIVMLSIAPMIRPEILDVLFTENKNTGKRYTEFGGSPENSQLGGFVPTIQTALFLLAGGDLGRRLAVMRIFRPTHFLFKNRILEGPEKGEAVISLQTALKFTSEALYELLWQEEYHPDLRADFPAKRVMTRLSWDDLVLSPSVKSQVMEIRTWMQHEEKITEEWGMKKFLKSGYRALFHGPPGTGKTLTAGLIGNALGRDVYRIDLSMIVSKYIGETEKNLAGLFDQAENKNWVLFFDEADALFGKRTQTQSSNDRFANQEVSYLLQRVEDFPGLVILASNFKGNMDPAFMRRFQSLIYFPVPKPEQRLRLWESSLKQCLKIADDVDLEAISRRYELAGGEIVNVVRSVAIMVAARSDVEVRAKDVDVAVRKELQKDGRVVS</sequence>
<dbReference type="Proteomes" id="UP001597297">
    <property type="component" value="Unassembled WGS sequence"/>
</dbReference>
<accession>A0ABW5E9T5</accession>
<evidence type="ECO:0000259" key="4">
    <source>
        <dbReference type="SMART" id="SM00382"/>
    </source>
</evidence>
<dbReference type="SMART" id="SM00382">
    <property type="entry name" value="AAA"/>
    <property type="match status" value="1"/>
</dbReference>